<evidence type="ECO:0000256" key="3">
    <source>
        <dbReference type="ARBA" id="ARBA00012572"/>
    </source>
</evidence>
<dbReference type="PANTHER" id="PTHR42894">
    <property type="entry name" value="N-(5'-PHOSPHORIBOSYL)ANTHRANILATE ISOMERASE"/>
    <property type="match status" value="1"/>
</dbReference>
<dbReference type="InterPro" id="IPR011060">
    <property type="entry name" value="RibuloseP-bd_barrel"/>
</dbReference>
<evidence type="ECO:0000256" key="1">
    <source>
        <dbReference type="ARBA" id="ARBA00001164"/>
    </source>
</evidence>
<keyword evidence="5 9" id="KW-0028">Amino-acid biosynthesis</keyword>
<dbReference type="SUPFAM" id="SSF51366">
    <property type="entry name" value="Ribulose-phoshate binding barrel"/>
    <property type="match status" value="1"/>
</dbReference>
<evidence type="ECO:0000256" key="7">
    <source>
        <dbReference type="ARBA" id="ARBA00023141"/>
    </source>
</evidence>
<keyword evidence="8 9" id="KW-0413">Isomerase</keyword>
<name>A0A0R1LSW8_9LACO</name>
<keyword evidence="6 9" id="KW-0822">Tryptophan biosynthesis</keyword>
<comment type="caution">
    <text evidence="11">The sequence shown here is derived from an EMBL/GenBank/DDBJ whole genome shotgun (WGS) entry which is preliminary data.</text>
</comment>
<dbReference type="GO" id="GO:0004640">
    <property type="term" value="F:phosphoribosylanthranilate isomerase activity"/>
    <property type="evidence" value="ECO:0007669"/>
    <property type="project" value="UniProtKB-UniRule"/>
</dbReference>
<dbReference type="EMBL" id="AZEE01000027">
    <property type="protein sequence ID" value="KRK98838.1"/>
    <property type="molecule type" value="Genomic_DNA"/>
</dbReference>
<evidence type="ECO:0000313" key="12">
    <source>
        <dbReference type="Proteomes" id="UP000051160"/>
    </source>
</evidence>
<accession>A0A0R1LSW8</accession>
<feature type="domain" description="N-(5'phosphoribosyl) anthranilate isomerase (PRAI)" evidence="10">
    <location>
        <begin position="4"/>
        <end position="187"/>
    </location>
</feature>
<dbReference type="EC" id="5.3.1.24" evidence="3 9"/>
<evidence type="ECO:0000313" key="11">
    <source>
        <dbReference type="EMBL" id="KRK98838.1"/>
    </source>
</evidence>
<comment type="similarity">
    <text evidence="9">Belongs to the TrpF family.</text>
</comment>
<dbReference type="STRING" id="1423776.FD04_GL000579"/>
<dbReference type="Pfam" id="PF00697">
    <property type="entry name" value="PRAI"/>
    <property type="match status" value="1"/>
</dbReference>
<evidence type="ECO:0000256" key="5">
    <source>
        <dbReference type="ARBA" id="ARBA00022605"/>
    </source>
</evidence>
<dbReference type="UniPathway" id="UPA00035">
    <property type="reaction ID" value="UER00042"/>
</dbReference>
<evidence type="ECO:0000256" key="8">
    <source>
        <dbReference type="ARBA" id="ARBA00023235"/>
    </source>
</evidence>
<dbReference type="HAMAP" id="MF_00135">
    <property type="entry name" value="PRAI"/>
    <property type="match status" value="1"/>
</dbReference>
<dbReference type="InterPro" id="IPR044643">
    <property type="entry name" value="TrpF_fam"/>
</dbReference>
<sequence length="193" mass="20774">MTQIKICGLMREQDTQVVNEVQPDFAGFVFAPSRRQLSLKTALHFRNLLADTIPTVGVFVDEPLANMLQIYRSGAISIVQLHGHEPESTVQALKEAGATVFQVFKPNAPITPTAADYVMLDSGNGSGVALDWTRVPKAPHPFILAGGLTPANVTEAIDIVHPDVVDVSSGIETNGQKDPDKIRAIVKTAHAIE</sequence>
<comment type="pathway">
    <text evidence="2 9">Amino-acid biosynthesis; L-tryptophan biosynthesis; L-tryptophan from chorismate: step 3/5.</text>
</comment>
<evidence type="ECO:0000259" key="10">
    <source>
        <dbReference type="Pfam" id="PF00697"/>
    </source>
</evidence>
<proteinExistence type="inferred from homology"/>
<dbReference type="Gene3D" id="3.20.20.70">
    <property type="entry name" value="Aldolase class I"/>
    <property type="match status" value="1"/>
</dbReference>
<dbReference type="InterPro" id="IPR001240">
    <property type="entry name" value="PRAI_dom"/>
</dbReference>
<dbReference type="GO" id="GO:0000162">
    <property type="term" value="P:L-tryptophan biosynthetic process"/>
    <property type="evidence" value="ECO:0007669"/>
    <property type="project" value="UniProtKB-UniRule"/>
</dbReference>
<evidence type="ECO:0000256" key="9">
    <source>
        <dbReference type="HAMAP-Rule" id="MF_00135"/>
    </source>
</evidence>
<dbReference type="PATRIC" id="fig|1423776.4.peg.583"/>
<protein>
    <recommendedName>
        <fullName evidence="4 9">N-(5'-phosphoribosyl)anthranilate isomerase</fullName>
        <shortName evidence="9">PRAI</shortName>
        <ecNumber evidence="3 9">5.3.1.24</ecNumber>
    </recommendedName>
</protein>
<keyword evidence="7 9" id="KW-0057">Aromatic amino acid biosynthesis</keyword>
<dbReference type="InterPro" id="IPR013785">
    <property type="entry name" value="Aldolase_TIM"/>
</dbReference>
<dbReference type="OrthoDB" id="9786954at2"/>
<evidence type="ECO:0000256" key="4">
    <source>
        <dbReference type="ARBA" id="ARBA00022272"/>
    </source>
</evidence>
<organism evidence="11 12">
    <name type="scientific">Secundilactobacillus odoratitofui DSM 19909 = JCM 15043</name>
    <dbReference type="NCBI Taxonomy" id="1423776"/>
    <lineage>
        <taxon>Bacteria</taxon>
        <taxon>Bacillati</taxon>
        <taxon>Bacillota</taxon>
        <taxon>Bacilli</taxon>
        <taxon>Lactobacillales</taxon>
        <taxon>Lactobacillaceae</taxon>
        <taxon>Secundilactobacillus</taxon>
    </lineage>
</organism>
<dbReference type="RefSeq" id="WP_054699018.1">
    <property type="nucleotide sequence ID" value="NZ_AZEE01000027.1"/>
</dbReference>
<reference evidence="11 12" key="1">
    <citation type="journal article" date="2015" name="Genome Announc.">
        <title>Expanding the biotechnology potential of lactobacilli through comparative genomics of 213 strains and associated genera.</title>
        <authorList>
            <person name="Sun Z."/>
            <person name="Harris H.M."/>
            <person name="McCann A."/>
            <person name="Guo C."/>
            <person name="Argimon S."/>
            <person name="Zhang W."/>
            <person name="Yang X."/>
            <person name="Jeffery I.B."/>
            <person name="Cooney J.C."/>
            <person name="Kagawa T.F."/>
            <person name="Liu W."/>
            <person name="Song Y."/>
            <person name="Salvetti E."/>
            <person name="Wrobel A."/>
            <person name="Rasinkangas P."/>
            <person name="Parkhill J."/>
            <person name="Rea M.C."/>
            <person name="O'Sullivan O."/>
            <person name="Ritari J."/>
            <person name="Douillard F.P."/>
            <person name="Paul Ross R."/>
            <person name="Yang R."/>
            <person name="Briner A.E."/>
            <person name="Felis G.E."/>
            <person name="de Vos W.M."/>
            <person name="Barrangou R."/>
            <person name="Klaenhammer T.R."/>
            <person name="Caufield P.W."/>
            <person name="Cui Y."/>
            <person name="Zhang H."/>
            <person name="O'Toole P.W."/>
        </authorList>
    </citation>
    <scope>NUCLEOTIDE SEQUENCE [LARGE SCALE GENOMIC DNA]</scope>
    <source>
        <strain evidence="11 12">DSM 19909</strain>
    </source>
</reference>
<dbReference type="PANTHER" id="PTHR42894:SF1">
    <property type="entry name" value="N-(5'-PHOSPHORIBOSYL)ANTHRANILATE ISOMERASE"/>
    <property type="match status" value="1"/>
</dbReference>
<evidence type="ECO:0000256" key="2">
    <source>
        <dbReference type="ARBA" id="ARBA00004664"/>
    </source>
</evidence>
<dbReference type="Proteomes" id="UP000051160">
    <property type="component" value="Unassembled WGS sequence"/>
</dbReference>
<comment type="catalytic activity">
    <reaction evidence="1 9">
        <text>N-(5-phospho-beta-D-ribosyl)anthranilate = 1-(2-carboxyphenylamino)-1-deoxy-D-ribulose 5-phosphate</text>
        <dbReference type="Rhea" id="RHEA:21540"/>
        <dbReference type="ChEBI" id="CHEBI:18277"/>
        <dbReference type="ChEBI" id="CHEBI:58613"/>
        <dbReference type="EC" id="5.3.1.24"/>
    </reaction>
</comment>
<keyword evidence="12" id="KW-1185">Reference proteome</keyword>
<dbReference type="CDD" id="cd00405">
    <property type="entry name" value="PRAI"/>
    <property type="match status" value="1"/>
</dbReference>
<gene>
    <name evidence="9" type="primary">trpF</name>
    <name evidence="11" type="ORF">FD04_GL000579</name>
</gene>
<evidence type="ECO:0000256" key="6">
    <source>
        <dbReference type="ARBA" id="ARBA00022822"/>
    </source>
</evidence>
<dbReference type="AlphaFoldDB" id="A0A0R1LSW8"/>